<accession>A0A921KS37</accession>
<feature type="region of interest" description="Disordered" evidence="11">
    <location>
        <begin position="176"/>
        <end position="222"/>
    </location>
</feature>
<reference evidence="12" key="1">
    <citation type="journal article" date="2021" name="PeerJ">
        <title>Extensive microbial diversity within the chicken gut microbiome revealed by metagenomics and culture.</title>
        <authorList>
            <person name="Gilroy R."/>
            <person name="Ravi A."/>
            <person name="Getino M."/>
            <person name="Pursley I."/>
            <person name="Horton D.L."/>
            <person name="Alikhan N.F."/>
            <person name="Baker D."/>
            <person name="Gharbi K."/>
            <person name="Hall N."/>
            <person name="Watson M."/>
            <person name="Adriaenssens E.M."/>
            <person name="Foster-Nyarko E."/>
            <person name="Jarju S."/>
            <person name="Secka A."/>
            <person name="Antonio M."/>
            <person name="Oren A."/>
            <person name="Chaudhuri R.R."/>
            <person name="La Ragione R."/>
            <person name="Hildebrand F."/>
            <person name="Pallen M.J."/>
        </authorList>
    </citation>
    <scope>NUCLEOTIDE SEQUENCE</scope>
    <source>
        <strain evidence="12">1647</strain>
    </source>
</reference>
<feature type="active site" evidence="9">
    <location>
        <position position="152"/>
    </location>
</feature>
<comment type="pathway">
    <text evidence="9">Protein modification; lipoprotein biosynthesis (signal peptide cleavage).</text>
</comment>
<comment type="catalytic activity">
    <reaction evidence="9">
        <text>Release of signal peptides from bacterial membrane prolipoproteins. Hydrolyzes -Xaa-Yaa-Zaa-|-(S,diacylglyceryl)Cys-, in which Xaa is hydrophobic (preferably Leu), and Yaa (Ala or Ser) and Zaa (Gly or Ala) have small, neutral side chains.</text>
        <dbReference type="EC" id="3.4.23.36"/>
    </reaction>
</comment>
<dbReference type="EMBL" id="DYWO01000177">
    <property type="protein sequence ID" value="HJF49346.1"/>
    <property type="molecule type" value="Genomic_DNA"/>
</dbReference>
<dbReference type="HAMAP" id="MF_00161">
    <property type="entry name" value="LspA"/>
    <property type="match status" value="1"/>
</dbReference>
<keyword evidence="3 9" id="KW-0645">Protease</keyword>
<protein>
    <recommendedName>
        <fullName evidence="9">Lipoprotein signal peptidase</fullName>
        <ecNumber evidence="9">3.4.23.36</ecNumber>
    </recommendedName>
    <alternativeName>
        <fullName evidence="9">Prolipoprotein signal peptidase</fullName>
    </alternativeName>
    <alternativeName>
        <fullName evidence="9">Signal peptidase II</fullName>
        <shortName evidence="9">SPase II</shortName>
    </alternativeName>
</protein>
<dbReference type="Proteomes" id="UP000775129">
    <property type="component" value="Unassembled WGS sequence"/>
</dbReference>
<dbReference type="NCBIfam" id="TIGR00077">
    <property type="entry name" value="lspA"/>
    <property type="match status" value="1"/>
</dbReference>
<evidence type="ECO:0000256" key="7">
    <source>
        <dbReference type="ARBA" id="ARBA00022989"/>
    </source>
</evidence>
<keyword evidence="4 9" id="KW-0812">Transmembrane</keyword>
<evidence type="ECO:0000256" key="6">
    <source>
        <dbReference type="ARBA" id="ARBA00022801"/>
    </source>
</evidence>
<dbReference type="PRINTS" id="PR00781">
    <property type="entry name" value="LIPOSIGPTASE"/>
</dbReference>
<comment type="similarity">
    <text evidence="1 9 10">Belongs to the peptidase A8 family.</text>
</comment>
<dbReference type="InterPro" id="IPR001872">
    <property type="entry name" value="Peptidase_A8"/>
</dbReference>
<sequence length="222" mass="23205">MSTSAGPQGSGARRRLSRPAVLALVGVLAAVLLVADQVTKNWAVATLPELDPQPFLGEVLQLTLLYNTGAAWGMGAEITPVVTCLQIAIVIGVIVFAVRSVRSPWYALALGLIMGGALGNIHDRLLRAPGPFHGAVVDFLELPNWPVFNVADMAVVGGAILVIALGLFGLDADPARAAQEQAEAEQEQARAEQKQAGAEQEQARSAEPSTGDPAEDSPEAEK</sequence>
<evidence type="ECO:0000256" key="8">
    <source>
        <dbReference type="ARBA" id="ARBA00023136"/>
    </source>
</evidence>
<evidence type="ECO:0000256" key="4">
    <source>
        <dbReference type="ARBA" id="ARBA00022692"/>
    </source>
</evidence>
<keyword evidence="2 9" id="KW-1003">Cell membrane</keyword>
<evidence type="ECO:0000256" key="5">
    <source>
        <dbReference type="ARBA" id="ARBA00022750"/>
    </source>
</evidence>
<name>A0A921KS37_9MICO</name>
<comment type="subcellular location">
    <subcellularLocation>
        <location evidence="9">Cell membrane</location>
        <topology evidence="9">Multi-pass membrane protein</topology>
    </subcellularLocation>
</comment>
<feature type="transmembrane region" description="Helical" evidence="9">
    <location>
        <begin position="147"/>
        <end position="170"/>
    </location>
</feature>
<proteinExistence type="inferred from homology"/>
<dbReference type="GO" id="GO:0005886">
    <property type="term" value="C:plasma membrane"/>
    <property type="evidence" value="ECO:0007669"/>
    <property type="project" value="UniProtKB-SubCell"/>
</dbReference>
<evidence type="ECO:0000313" key="13">
    <source>
        <dbReference type="Proteomes" id="UP000775129"/>
    </source>
</evidence>
<evidence type="ECO:0000256" key="3">
    <source>
        <dbReference type="ARBA" id="ARBA00022670"/>
    </source>
</evidence>
<keyword evidence="8 9" id="KW-0472">Membrane</keyword>
<evidence type="ECO:0000256" key="2">
    <source>
        <dbReference type="ARBA" id="ARBA00022475"/>
    </source>
</evidence>
<evidence type="ECO:0000256" key="11">
    <source>
        <dbReference type="SAM" id="MobiDB-lite"/>
    </source>
</evidence>
<dbReference type="GO" id="GO:0006508">
    <property type="term" value="P:proteolysis"/>
    <property type="evidence" value="ECO:0007669"/>
    <property type="project" value="UniProtKB-KW"/>
</dbReference>
<keyword evidence="5 9" id="KW-0064">Aspartyl protease</keyword>
<feature type="compositionally biased region" description="Acidic residues" evidence="11">
    <location>
        <begin position="213"/>
        <end position="222"/>
    </location>
</feature>
<reference evidence="12" key="2">
    <citation type="submission" date="2021-09" db="EMBL/GenBank/DDBJ databases">
        <authorList>
            <person name="Gilroy R."/>
        </authorList>
    </citation>
    <scope>NUCLEOTIDE SEQUENCE</scope>
    <source>
        <strain evidence="12">1647</strain>
    </source>
</reference>
<dbReference type="GO" id="GO:0004190">
    <property type="term" value="F:aspartic-type endopeptidase activity"/>
    <property type="evidence" value="ECO:0007669"/>
    <property type="project" value="UniProtKB-UniRule"/>
</dbReference>
<organism evidence="12 13">
    <name type="scientific">Brachybacterium paraconglomeratum</name>
    <dbReference type="NCBI Taxonomy" id="173362"/>
    <lineage>
        <taxon>Bacteria</taxon>
        <taxon>Bacillati</taxon>
        <taxon>Actinomycetota</taxon>
        <taxon>Actinomycetes</taxon>
        <taxon>Micrococcales</taxon>
        <taxon>Dermabacteraceae</taxon>
        <taxon>Brachybacterium</taxon>
    </lineage>
</organism>
<keyword evidence="6 9" id="KW-0378">Hydrolase</keyword>
<keyword evidence="7 9" id="KW-1133">Transmembrane helix</keyword>
<comment type="caution">
    <text evidence="12">The sequence shown here is derived from an EMBL/GenBank/DDBJ whole genome shotgun (WGS) entry which is preliminary data.</text>
</comment>
<evidence type="ECO:0000256" key="10">
    <source>
        <dbReference type="RuleBase" id="RU004181"/>
    </source>
</evidence>
<comment type="caution">
    <text evidence="9">Lacks conserved residue(s) required for the propagation of feature annotation.</text>
</comment>
<evidence type="ECO:0000313" key="12">
    <source>
        <dbReference type="EMBL" id="HJF49346.1"/>
    </source>
</evidence>
<feature type="transmembrane region" description="Helical" evidence="9">
    <location>
        <begin position="78"/>
        <end position="98"/>
    </location>
</feature>
<feature type="active site" evidence="9">
    <location>
        <position position="138"/>
    </location>
</feature>
<dbReference type="PANTHER" id="PTHR33695:SF1">
    <property type="entry name" value="LIPOPROTEIN SIGNAL PEPTIDASE"/>
    <property type="match status" value="1"/>
</dbReference>
<dbReference type="EC" id="3.4.23.36" evidence="9"/>
<evidence type="ECO:0000256" key="9">
    <source>
        <dbReference type="HAMAP-Rule" id="MF_00161"/>
    </source>
</evidence>
<dbReference type="Pfam" id="PF01252">
    <property type="entry name" value="Peptidase_A8"/>
    <property type="match status" value="1"/>
</dbReference>
<dbReference type="AlphaFoldDB" id="A0A921KS37"/>
<evidence type="ECO:0000256" key="1">
    <source>
        <dbReference type="ARBA" id="ARBA00006139"/>
    </source>
</evidence>
<feature type="transmembrane region" description="Helical" evidence="9">
    <location>
        <begin position="105"/>
        <end position="122"/>
    </location>
</feature>
<gene>
    <name evidence="9 12" type="primary">lspA</name>
    <name evidence="12" type="ORF">K8W24_06045</name>
</gene>
<comment type="function">
    <text evidence="9">This protein specifically catalyzes the removal of signal peptides from prolipoproteins.</text>
</comment>
<dbReference type="PANTHER" id="PTHR33695">
    <property type="entry name" value="LIPOPROTEIN SIGNAL PEPTIDASE"/>
    <property type="match status" value="1"/>
</dbReference>